<proteinExistence type="predicted"/>
<sequence length="59" mass="6873">MKEKIVDLAMNNASIRDTARALHISINAVMRTLKNSRRIQLICEVDEMWSFVGNKKQQR</sequence>
<evidence type="ECO:0000313" key="2">
    <source>
        <dbReference type="EMBL" id="SUP81037.1"/>
    </source>
</evidence>
<dbReference type="PANTHER" id="PTHR47923">
    <property type="entry name" value="INSERTION ELEMENT IS1 1 PROTEIN INSA-RELATED"/>
    <property type="match status" value="1"/>
</dbReference>
<dbReference type="Proteomes" id="UP000255087">
    <property type="component" value="Unassembled WGS sequence"/>
</dbReference>
<dbReference type="EMBL" id="UHJC01000001">
    <property type="protein sequence ID" value="SUP81037.1"/>
    <property type="molecule type" value="Genomic_DNA"/>
</dbReference>
<protein>
    <submittedName>
        <fullName evidence="2">Insertion sequence protein</fullName>
    </submittedName>
</protein>
<dbReference type="InterPro" id="IPR024431">
    <property type="entry name" value="InsA_HTH_dom"/>
</dbReference>
<evidence type="ECO:0000259" key="1">
    <source>
        <dbReference type="Pfam" id="PF12759"/>
    </source>
</evidence>
<organism evidence="2 3">
    <name type="scientific">Yersinia pseudotuberculosis</name>
    <dbReference type="NCBI Taxonomy" id="633"/>
    <lineage>
        <taxon>Bacteria</taxon>
        <taxon>Pseudomonadati</taxon>
        <taxon>Pseudomonadota</taxon>
        <taxon>Gammaproteobacteria</taxon>
        <taxon>Enterobacterales</taxon>
        <taxon>Yersiniaceae</taxon>
        <taxon>Yersinia</taxon>
    </lineage>
</organism>
<dbReference type="InterPro" id="IPR051252">
    <property type="entry name" value="IS1_transposase_InsA"/>
</dbReference>
<evidence type="ECO:0000313" key="3">
    <source>
        <dbReference type="Proteomes" id="UP000255087"/>
    </source>
</evidence>
<gene>
    <name evidence="2" type="ORF">NCTC8580_01114</name>
</gene>
<reference evidence="2 3" key="1">
    <citation type="submission" date="2018-06" db="EMBL/GenBank/DDBJ databases">
        <authorList>
            <consortium name="Pathogen Informatics"/>
            <person name="Doyle S."/>
        </authorList>
    </citation>
    <scope>NUCLEOTIDE SEQUENCE [LARGE SCALE GENOMIC DNA]</scope>
    <source>
        <strain evidence="2 3">NCTC8580</strain>
    </source>
</reference>
<dbReference type="GO" id="GO:0006313">
    <property type="term" value="P:DNA transposition"/>
    <property type="evidence" value="ECO:0007669"/>
    <property type="project" value="TreeGrafter"/>
</dbReference>
<accession>A0A380Q6X7</accession>
<feature type="domain" description="Insertion element IS1 protein InsA helix-turn-helix" evidence="1">
    <location>
        <begin position="2"/>
        <end position="37"/>
    </location>
</feature>
<name>A0A380Q6X7_YERPU</name>
<dbReference type="AlphaFoldDB" id="A0A380Q6X7"/>
<dbReference type="Pfam" id="PF12759">
    <property type="entry name" value="HTH_Tnp_IS1"/>
    <property type="match status" value="1"/>
</dbReference>
<dbReference type="PANTHER" id="PTHR47923:SF1">
    <property type="entry name" value="INSERTION ELEMENT IS1 1 PROTEIN INSA-RELATED"/>
    <property type="match status" value="1"/>
</dbReference>